<reference evidence="2 3" key="1">
    <citation type="submission" date="2021-04" db="EMBL/GenBank/DDBJ databases">
        <authorList>
            <person name="Pira H."/>
            <person name="Risdian C."/>
            <person name="Wink J."/>
        </authorList>
    </citation>
    <scope>NUCLEOTIDE SEQUENCE [LARGE SCALE GENOMIC DNA]</scope>
    <source>
        <strain evidence="2 3">DSM 107782</strain>
    </source>
</reference>
<evidence type="ECO:0000256" key="1">
    <source>
        <dbReference type="SAM" id="Phobius"/>
    </source>
</evidence>
<name>A0ABS7WNN3_9SPHN</name>
<evidence type="ECO:0008006" key="4">
    <source>
        <dbReference type="Google" id="ProtNLM"/>
    </source>
</evidence>
<accession>A0ABS7WNN3</accession>
<organism evidence="2 3">
    <name type="scientific">Pacificimonas aurantium</name>
    <dbReference type="NCBI Taxonomy" id="1250540"/>
    <lineage>
        <taxon>Bacteria</taxon>
        <taxon>Pseudomonadati</taxon>
        <taxon>Pseudomonadota</taxon>
        <taxon>Alphaproteobacteria</taxon>
        <taxon>Sphingomonadales</taxon>
        <taxon>Sphingosinicellaceae</taxon>
        <taxon>Pacificimonas</taxon>
    </lineage>
</organism>
<evidence type="ECO:0000313" key="2">
    <source>
        <dbReference type="EMBL" id="MBZ6379540.1"/>
    </source>
</evidence>
<gene>
    <name evidence="2" type="ORF">KCN53_12960</name>
</gene>
<keyword evidence="1" id="KW-0472">Membrane</keyword>
<evidence type="ECO:0000313" key="3">
    <source>
        <dbReference type="Proteomes" id="UP000824621"/>
    </source>
</evidence>
<keyword evidence="1" id="KW-1133">Transmembrane helix</keyword>
<dbReference type="EMBL" id="JAGSGB010000002">
    <property type="protein sequence ID" value="MBZ6379540.1"/>
    <property type="molecule type" value="Genomic_DNA"/>
</dbReference>
<feature type="transmembrane region" description="Helical" evidence="1">
    <location>
        <begin position="12"/>
        <end position="35"/>
    </location>
</feature>
<keyword evidence="3" id="KW-1185">Reference proteome</keyword>
<proteinExistence type="predicted"/>
<dbReference type="RefSeq" id="WP_172406205.1">
    <property type="nucleotide sequence ID" value="NZ_JAGSGB010000002.1"/>
</dbReference>
<sequence>MGFFFSAIRFVLFLSGFVGVALLDAALFVFFLGAVRLVPVRFGVRTDTGLAFLRLAGGSLTGAVLVTGTSSVTGAGPDTELASLSDFALEASPLGSIFRSSLPGIELVAASTAVSATFFGDASSACFALAIAVSDLAEPTVRVLF</sequence>
<dbReference type="Proteomes" id="UP000824621">
    <property type="component" value="Unassembled WGS sequence"/>
</dbReference>
<comment type="caution">
    <text evidence="2">The sequence shown here is derived from an EMBL/GenBank/DDBJ whole genome shotgun (WGS) entry which is preliminary data.</text>
</comment>
<protein>
    <recommendedName>
        <fullName evidence="4">Secreted protein</fullName>
    </recommendedName>
</protein>
<keyword evidence="1" id="KW-0812">Transmembrane</keyword>